<evidence type="ECO:0000313" key="3">
    <source>
        <dbReference type="Proteomes" id="UP001176059"/>
    </source>
</evidence>
<dbReference type="Proteomes" id="UP001176059">
    <property type="component" value="Unassembled WGS sequence"/>
</dbReference>
<organism evidence="2 3">
    <name type="scientific">Lentinula guzmanii</name>
    <dbReference type="NCBI Taxonomy" id="2804957"/>
    <lineage>
        <taxon>Eukaryota</taxon>
        <taxon>Fungi</taxon>
        <taxon>Dikarya</taxon>
        <taxon>Basidiomycota</taxon>
        <taxon>Agaricomycotina</taxon>
        <taxon>Agaricomycetes</taxon>
        <taxon>Agaricomycetidae</taxon>
        <taxon>Agaricales</taxon>
        <taxon>Marasmiineae</taxon>
        <taxon>Omphalotaceae</taxon>
        <taxon>Lentinula</taxon>
    </lineage>
</organism>
<evidence type="ECO:0000256" key="1">
    <source>
        <dbReference type="SAM" id="SignalP"/>
    </source>
</evidence>
<reference evidence="2" key="1">
    <citation type="submission" date="2022-08" db="EMBL/GenBank/DDBJ databases">
        <authorList>
            <consortium name="DOE Joint Genome Institute"/>
            <person name="Min B."/>
            <person name="Sierra-Patev S."/>
            <person name="Naranjo-Ortiz M."/>
            <person name="Looney B."/>
            <person name="Konkel Z."/>
            <person name="Slot J.C."/>
            <person name="Sakamoto Y."/>
            <person name="Steenwyk J.L."/>
            <person name="Rokas A."/>
            <person name="Carro J."/>
            <person name="Camarero S."/>
            <person name="Ferreira P."/>
            <person name="Molpeceres G."/>
            <person name="Ruiz-duenas F.J."/>
            <person name="Serrano A."/>
            <person name="Henrissat B."/>
            <person name="Drula E."/>
            <person name="Hughes K.W."/>
            <person name="Mata J.L."/>
            <person name="Ishikawa N.K."/>
            <person name="Vargas-Isla R."/>
            <person name="Ushijima S."/>
            <person name="Smith C.A."/>
            <person name="Ahrendt S."/>
            <person name="Andreopoulos W."/>
            <person name="He G."/>
            <person name="LaButti K."/>
            <person name="Lipzen A."/>
            <person name="Ng V."/>
            <person name="Riley R."/>
            <person name="Sandor L."/>
            <person name="Barry K."/>
            <person name="Martinez A.T."/>
            <person name="Xiao Y."/>
            <person name="Gibbons J.G."/>
            <person name="Terashima K."/>
            <person name="Hibbett D.S."/>
            <person name="Grigoriev I.V."/>
        </authorList>
    </citation>
    <scope>NUCLEOTIDE SEQUENCE</scope>
    <source>
        <strain evidence="2">ET3784</strain>
    </source>
</reference>
<name>A0AA38JLG2_9AGAR</name>
<sequence length="75" mass="8396">MLAKQTFIISAIVLFYPKLSAKTRFARASNACTANDLNFSYLFGFVIGRSLIRRVKRKGVVSFELLYCLPPSSTS</sequence>
<dbReference type="EMBL" id="JANVFO010000019">
    <property type="protein sequence ID" value="KAJ3733183.1"/>
    <property type="molecule type" value="Genomic_DNA"/>
</dbReference>
<keyword evidence="1" id="KW-0732">Signal</keyword>
<dbReference type="AlphaFoldDB" id="A0AA38JLG2"/>
<accession>A0AA38JLG2</accession>
<reference evidence="2" key="2">
    <citation type="journal article" date="2023" name="Proc. Natl. Acad. Sci. U.S.A.">
        <title>A global phylogenomic analysis of the shiitake genus Lentinula.</title>
        <authorList>
            <person name="Sierra-Patev S."/>
            <person name="Min B."/>
            <person name="Naranjo-Ortiz M."/>
            <person name="Looney B."/>
            <person name="Konkel Z."/>
            <person name="Slot J.C."/>
            <person name="Sakamoto Y."/>
            <person name="Steenwyk J.L."/>
            <person name="Rokas A."/>
            <person name="Carro J."/>
            <person name="Camarero S."/>
            <person name="Ferreira P."/>
            <person name="Molpeceres G."/>
            <person name="Ruiz-Duenas F.J."/>
            <person name="Serrano A."/>
            <person name="Henrissat B."/>
            <person name="Drula E."/>
            <person name="Hughes K.W."/>
            <person name="Mata J.L."/>
            <person name="Ishikawa N.K."/>
            <person name="Vargas-Isla R."/>
            <person name="Ushijima S."/>
            <person name="Smith C.A."/>
            <person name="Donoghue J."/>
            <person name="Ahrendt S."/>
            <person name="Andreopoulos W."/>
            <person name="He G."/>
            <person name="LaButti K."/>
            <person name="Lipzen A."/>
            <person name="Ng V."/>
            <person name="Riley R."/>
            <person name="Sandor L."/>
            <person name="Barry K."/>
            <person name="Martinez A.T."/>
            <person name="Xiao Y."/>
            <person name="Gibbons J.G."/>
            <person name="Terashima K."/>
            <person name="Grigoriev I.V."/>
            <person name="Hibbett D."/>
        </authorList>
    </citation>
    <scope>NUCLEOTIDE SEQUENCE</scope>
    <source>
        <strain evidence="2">ET3784</strain>
    </source>
</reference>
<feature type="signal peptide" evidence="1">
    <location>
        <begin position="1"/>
        <end position="21"/>
    </location>
</feature>
<evidence type="ECO:0008006" key="4">
    <source>
        <dbReference type="Google" id="ProtNLM"/>
    </source>
</evidence>
<evidence type="ECO:0000313" key="2">
    <source>
        <dbReference type="EMBL" id="KAJ3733183.1"/>
    </source>
</evidence>
<feature type="chain" id="PRO_5041406786" description="Secreted protein" evidence="1">
    <location>
        <begin position="22"/>
        <end position="75"/>
    </location>
</feature>
<keyword evidence="3" id="KW-1185">Reference proteome</keyword>
<gene>
    <name evidence="2" type="ORF">DFJ43DRAFT_1069757</name>
</gene>
<proteinExistence type="predicted"/>
<comment type="caution">
    <text evidence="2">The sequence shown here is derived from an EMBL/GenBank/DDBJ whole genome shotgun (WGS) entry which is preliminary data.</text>
</comment>
<protein>
    <recommendedName>
        <fullName evidence="4">Secreted protein</fullName>
    </recommendedName>
</protein>